<evidence type="ECO:0000259" key="1">
    <source>
        <dbReference type="PROSITE" id="PS50164"/>
    </source>
</evidence>
<dbReference type="InterPro" id="IPR035901">
    <property type="entry name" value="GIY-YIG_endonuc_sf"/>
</dbReference>
<evidence type="ECO:0000313" key="3">
    <source>
        <dbReference type="Proteomes" id="UP001303046"/>
    </source>
</evidence>
<dbReference type="InterPro" id="IPR000305">
    <property type="entry name" value="GIY-YIG_endonuc"/>
</dbReference>
<sequence>MRQFGVSTFNLLRNLSSIPAALPTLTGDRERKESLKLPTSIACSYGCSRLKSNTQSRTTNNIVRIPREGRIPLCIVSYTLTAAIHRTLLRAQLQDYVVLVNIPNDSIKRQLVRNRFYDGQCVSERCVVDPFGKAGDCANIGVIYRLGCLTCNAMYIGETRRMLNVRIKEHLAGKRRRSSMTPLERHKNDKHDGNEFEIKCTILAHEKEISARKTLEAFWISVRNPSMNE</sequence>
<gene>
    <name evidence="2" type="primary">Necator_chrIV.g14769</name>
    <name evidence="2" type="ORF">RB195_001474</name>
</gene>
<dbReference type="EMBL" id="JAVFWL010000004">
    <property type="protein sequence ID" value="KAK6748873.1"/>
    <property type="molecule type" value="Genomic_DNA"/>
</dbReference>
<dbReference type="Gene3D" id="3.40.1440.10">
    <property type="entry name" value="GIY-YIG endonuclease"/>
    <property type="match status" value="1"/>
</dbReference>
<protein>
    <recommendedName>
        <fullName evidence="1">GIY-YIG domain-containing protein</fullName>
    </recommendedName>
</protein>
<name>A0ABR1DEG9_NECAM</name>
<dbReference type="Pfam" id="PF01541">
    <property type="entry name" value="GIY-YIG"/>
    <property type="match status" value="1"/>
</dbReference>
<feature type="domain" description="GIY-YIG" evidence="1">
    <location>
        <begin position="139"/>
        <end position="229"/>
    </location>
</feature>
<organism evidence="2 3">
    <name type="scientific">Necator americanus</name>
    <name type="common">Human hookworm</name>
    <dbReference type="NCBI Taxonomy" id="51031"/>
    <lineage>
        <taxon>Eukaryota</taxon>
        <taxon>Metazoa</taxon>
        <taxon>Ecdysozoa</taxon>
        <taxon>Nematoda</taxon>
        <taxon>Chromadorea</taxon>
        <taxon>Rhabditida</taxon>
        <taxon>Rhabditina</taxon>
        <taxon>Rhabditomorpha</taxon>
        <taxon>Strongyloidea</taxon>
        <taxon>Ancylostomatidae</taxon>
        <taxon>Bunostominae</taxon>
        <taxon>Necator</taxon>
    </lineage>
</organism>
<reference evidence="2 3" key="1">
    <citation type="submission" date="2023-08" db="EMBL/GenBank/DDBJ databases">
        <title>A Necator americanus chromosomal reference genome.</title>
        <authorList>
            <person name="Ilik V."/>
            <person name="Petrzelkova K.J."/>
            <person name="Pardy F."/>
            <person name="Fuh T."/>
            <person name="Niatou-Singa F.S."/>
            <person name="Gouil Q."/>
            <person name="Baker L."/>
            <person name="Ritchie M.E."/>
            <person name="Jex A.R."/>
            <person name="Gazzola D."/>
            <person name="Li H."/>
            <person name="Toshio Fujiwara R."/>
            <person name="Zhan B."/>
            <person name="Aroian R.V."/>
            <person name="Pafco B."/>
            <person name="Schwarz E.M."/>
        </authorList>
    </citation>
    <scope>NUCLEOTIDE SEQUENCE [LARGE SCALE GENOMIC DNA]</scope>
    <source>
        <strain evidence="2 3">Aroian</strain>
        <tissue evidence="2">Whole animal</tissue>
    </source>
</reference>
<dbReference type="PROSITE" id="PS50164">
    <property type="entry name" value="GIY_YIG"/>
    <property type="match status" value="1"/>
</dbReference>
<dbReference type="Proteomes" id="UP001303046">
    <property type="component" value="Unassembled WGS sequence"/>
</dbReference>
<comment type="caution">
    <text evidence="2">The sequence shown here is derived from an EMBL/GenBank/DDBJ whole genome shotgun (WGS) entry which is preliminary data.</text>
</comment>
<keyword evidence="3" id="KW-1185">Reference proteome</keyword>
<proteinExistence type="predicted"/>
<accession>A0ABR1DEG9</accession>
<evidence type="ECO:0000313" key="2">
    <source>
        <dbReference type="EMBL" id="KAK6748873.1"/>
    </source>
</evidence>